<sequence length="423" mass="49458">MLEKPKLFLNVKEFCFSMLLLCLLLFTRLFFLHQEYSAFKVKPFYYTDVKVIQAYEKWNGENYHTILKLYAPSLDLYFFSRTKMAVDDLSSSLRLKIFPDERMTFFDYLGTSFMFSKVNEVYDESNSVKSSALIFVEKQHKNEMMASFYKAIYFATPLDKSLRKQVSSLGVSHLIALSGFHLAILSTLLFFLLRPIYRLFQQKYFPYRFDLQDVGFLVLVLLAWYVWFVDAPPSLVRSYAMMAVGWILLVVGIELISFTFLFSIVLVLLIVFPKMLLSLAFWFSVAGVFYIFLLLEHFSKLNKLLMTLVISFGIFILMLPIVHMIFPLVNPLQLTSPFLSLIFSPFYPASMALHLLGWGDLFDVMLIKLFTLGGNEKMFILNFYYGLSYVVLSFLAIYSKKIFYLLFFLALAFTVWLFIGFWV</sequence>
<dbReference type="EMBL" id="CACVAX010000050">
    <property type="protein sequence ID" value="CAA6817671.1"/>
    <property type="molecule type" value="Genomic_DNA"/>
</dbReference>
<feature type="transmembrane region" description="Helical" evidence="6">
    <location>
        <begin position="402"/>
        <end position="422"/>
    </location>
</feature>
<dbReference type="PANTHER" id="PTHR30619:SF1">
    <property type="entry name" value="RECOMBINATION PROTEIN 2"/>
    <property type="match status" value="1"/>
</dbReference>
<evidence type="ECO:0000259" key="7">
    <source>
        <dbReference type="Pfam" id="PF03772"/>
    </source>
</evidence>
<reference evidence="8" key="1">
    <citation type="submission" date="2020-01" db="EMBL/GenBank/DDBJ databases">
        <authorList>
            <person name="Meier V. D."/>
            <person name="Meier V D."/>
        </authorList>
    </citation>
    <scope>NUCLEOTIDE SEQUENCE</scope>
    <source>
        <strain evidence="8">HLG_WM_MAG_04</strain>
    </source>
</reference>
<evidence type="ECO:0000256" key="3">
    <source>
        <dbReference type="ARBA" id="ARBA00022692"/>
    </source>
</evidence>
<dbReference type="AlphaFoldDB" id="A0A6S6T3E6"/>
<evidence type="ECO:0000313" key="8">
    <source>
        <dbReference type="EMBL" id="CAA6817671.1"/>
    </source>
</evidence>
<evidence type="ECO:0000256" key="5">
    <source>
        <dbReference type="ARBA" id="ARBA00023136"/>
    </source>
</evidence>
<dbReference type="PANTHER" id="PTHR30619">
    <property type="entry name" value="DNA INTERNALIZATION/COMPETENCE PROTEIN COMEC/REC2"/>
    <property type="match status" value="1"/>
</dbReference>
<feature type="transmembrane region" description="Helical" evidence="6">
    <location>
        <begin position="205"/>
        <end position="227"/>
    </location>
</feature>
<dbReference type="InterPro" id="IPR052159">
    <property type="entry name" value="Competence_DNA_uptake"/>
</dbReference>
<feature type="transmembrane region" description="Helical" evidence="6">
    <location>
        <begin position="239"/>
        <end position="272"/>
    </location>
</feature>
<evidence type="ECO:0000256" key="4">
    <source>
        <dbReference type="ARBA" id="ARBA00022989"/>
    </source>
</evidence>
<dbReference type="InterPro" id="IPR004477">
    <property type="entry name" value="ComEC_N"/>
</dbReference>
<accession>A0A6S6T3E6</accession>
<dbReference type="Pfam" id="PF03772">
    <property type="entry name" value="Competence"/>
    <property type="match status" value="1"/>
</dbReference>
<feature type="transmembrane region" description="Helical" evidence="6">
    <location>
        <begin position="378"/>
        <end position="397"/>
    </location>
</feature>
<feature type="transmembrane region" description="Helical" evidence="6">
    <location>
        <begin position="171"/>
        <end position="193"/>
    </location>
</feature>
<comment type="subcellular location">
    <subcellularLocation>
        <location evidence="1">Cell membrane</location>
        <topology evidence="1">Multi-pass membrane protein</topology>
    </subcellularLocation>
</comment>
<keyword evidence="2" id="KW-1003">Cell membrane</keyword>
<dbReference type="NCBIfam" id="TIGR00360">
    <property type="entry name" value="ComEC_N-term"/>
    <property type="match status" value="1"/>
</dbReference>
<protein>
    <recommendedName>
        <fullName evidence="7">ComEC/Rec2-related protein domain-containing protein</fullName>
    </recommendedName>
</protein>
<feature type="domain" description="ComEC/Rec2-related protein" evidence="7">
    <location>
        <begin position="158"/>
        <end position="415"/>
    </location>
</feature>
<keyword evidence="5 6" id="KW-0472">Membrane</keyword>
<dbReference type="GO" id="GO:0005886">
    <property type="term" value="C:plasma membrane"/>
    <property type="evidence" value="ECO:0007669"/>
    <property type="project" value="UniProtKB-SubCell"/>
</dbReference>
<evidence type="ECO:0000256" key="2">
    <source>
        <dbReference type="ARBA" id="ARBA00022475"/>
    </source>
</evidence>
<feature type="transmembrane region" description="Helical" evidence="6">
    <location>
        <begin position="338"/>
        <end position="358"/>
    </location>
</feature>
<proteinExistence type="predicted"/>
<feature type="transmembrane region" description="Helical" evidence="6">
    <location>
        <begin position="279"/>
        <end position="298"/>
    </location>
</feature>
<name>A0A6S6T3E6_9BACT</name>
<organism evidence="8">
    <name type="scientific">uncultured Sulfurovum sp</name>
    <dbReference type="NCBI Taxonomy" id="269237"/>
    <lineage>
        <taxon>Bacteria</taxon>
        <taxon>Pseudomonadati</taxon>
        <taxon>Campylobacterota</taxon>
        <taxon>Epsilonproteobacteria</taxon>
        <taxon>Campylobacterales</taxon>
        <taxon>Sulfurovaceae</taxon>
        <taxon>Sulfurovum</taxon>
        <taxon>environmental samples</taxon>
    </lineage>
</organism>
<gene>
    <name evidence="8" type="ORF">HELGO_WM8128</name>
</gene>
<evidence type="ECO:0000256" key="1">
    <source>
        <dbReference type="ARBA" id="ARBA00004651"/>
    </source>
</evidence>
<evidence type="ECO:0000256" key="6">
    <source>
        <dbReference type="SAM" id="Phobius"/>
    </source>
</evidence>
<keyword evidence="3 6" id="KW-0812">Transmembrane</keyword>
<keyword evidence="4 6" id="KW-1133">Transmembrane helix</keyword>
<feature type="transmembrane region" description="Helical" evidence="6">
    <location>
        <begin position="304"/>
        <end position="326"/>
    </location>
</feature>